<accession>Q6HKG4</accession>
<dbReference type="HOGENOM" id="CLU_038546_1_1_9"/>
<feature type="coiled-coil region" evidence="2">
    <location>
        <begin position="91"/>
        <end position="144"/>
    </location>
</feature>
<gene>
    <name evidence="3" type="ordered locus">BT9727_1630</name>
</gene>
<evidence type="ECO:0000313" key="3">
    <source>
        <dbReference type="EMBL" id="AAT59572.1"/>
    </source>
</evidence>
<organism evidence="3 4">
    <name type="scientific">Bacillus thuringiensis subsp. konkukian (strain 97-27)</name>
    <dbReference type="NCBI Taxonomy" id="281309"/>
    <lineage>
        <taxon>Bacteria</taxon>
        <taxon>Bacillati</taxon>
        <taxon>Bacillota</taxon>
        <taxon>Bacilli</taxon>
        <taxon>Bacillales</taxon>
        <taxon>Bacillaceae</taxon>
        <taxon>Bacillus</taxon>
        <taxon>Bacillus cereus group</taxon>
    </lineage>
</organism>
<dbReference type="AlphaFoldDB" id="Q6HKG4"/>
<dbReference type="KEGG" id="btk:BT9727_1630"/>
<evidence type="ECO:0000256" key="1">
    <source>
        <dbReference type="ARBA" id="ARBA00023125"/>
    </source>
</evidence>
<keyword evidence="1" id="KW-0238">DNA-binding</keyword>
<dbReference type="Proteomes" id="UP000001301">
    <property type="component" value="Chromosome"/>
</dbReference>
<evidence type="ECO:0000256" key="2">
    <source>
        <dbReference type="SAM" id="Coils"/>
    </source>
</evidence>
<dbReference type="PATRIC" id="fig|281309.8.peg.1716"/>
<proteinExistence type="predicted"/>
<sequence length="524" mass="61403">MMKRGKRMKTTRTCKINSITKEQTEALITLIRTFESAKRYSLNRLIEGESEKELIKKLQLKYLLNKRFCEDAVLQVQTILSSQKELLPVYLENNQKKLEKTLQKKDDYERGRKNPKKVSLEMCLIGLRKRQQKLEQKIEMYETHIKNGTLPPIIFGGRKNFYERMKDKISNQEWKDLRTRQLYSRGDKSKKGNLNMRITVDDCGQGWLEIANSLGRTNGKTKSPRIKVPIIIPYRFYHEITNVVMGEQIGVNPKGKTIIDHQKYSVEIIRKQNDFYVNITFDETEIGRVLDFKETPQSDLIAGIDVNPDRIAVSLCTKQGNFKGSKIFYLHNLDTFSTNKRTTVIGQIVQQIKKWLIENNVGCIVLEDLKFQQSHDTDKYSNRKFHQFTYKKMLDSLIRMALRNGFSVKTVNPAYTSVIGKLKYSKKLGISVHETAAFTIVRRGLGFQERLPKEVVLLLKNKITTKLRIFVASMEESEKDTNTKKVYKKWLQTIKTWKDHHNWKLWSILHKTVYMSNQQLLFKI</sequence>
<name>Q6HKG4_BACHK</name>
<dbReference type="InterPro" id="IPR010094">
    <property type="entry name" value="Transposase_put_N"/>
</dbReference>
<evidence type="ECO:0000313" key="4">
    <source>
        <dbReference type="Proteomes" id="UP000001301"/>
    </source>
</evidence>
<reference evidence="3 4" key="1">
    <citation type="journal article" date="2006" name="J. Bacteriol.">
        <title>Pathogenomic sequence analysis of Bacillus cereus and Bacillus thuringiensis isolates closely related to Bacillus anthracis.</title>
        <authorList>
            <person name="Han C.S."/>
            <person name="Xie G."/>
            <person name="Challacombe J.F."/>
            <person name="Altherr M.R."/>
            <person name="Bhotika S.S."/>
            <person name="Brown N."/>
            <person name="Bruce D."/>
            <person name="Campbell C.S."/>
            <person name="Campbell M.L."/>
            <person name="Chen J."/>
            <person name="Chertkov O."/>
            <person name="Cleland C."/>
            <person name="Dimitrijevic M."/>
            <person name="Doggett N.A."/>
            <person name="Fawcett J.J."/>
            <person name="Glavina T."/>
            <person name="Goodwin L.A."/>
            <person name="Green L.D."/>
            <person name="Hill K.K."/>
            <person name="Hitchcock P."/>
            <person name="Jackson P.J."/>
            <person name="Keim P."/>
            <person name="Kewalramani A.R."/>
            <person name="Longmire J."/>
            <person name="Lucas S."/>
            <person name="Malfatti S."/>
            <person name="McMurry K."/>
            <person name="Meincke L.J."/>
            <person name="Misra M."/>
            <person name="Moseman B.L."/>
            <person name="Mundt M."/>
            <person name="Munk A.C."/>
            <person name="Okinaka R.T."/>
            <person name="Parson-Quintana B."/>
            <person name="Reilly L.P."/>
            <person name="Richardson P."/>
            <person name="Robinson D.L."/>
            <person name="Rubin E."/>
            <person name="Saunders E."/>
            <person name="Tapia R."/>
            <person name="Tesmer J.G."/>
            <person name="Thayer N."/>
            <person name="Thompson L.S."/>
            <person name="Tice H."/>
            <person name="Ticknor L.O."/>
            <person name="Wills P.L."/>
            <person name="Brettin T.S."/>
            <person name="Gilna P."/>
        </authorList>
    </citation>
    <scope>NUCLEOTIDE SEQUENCE [LARGE SCALE GENOMIC DNA]</scope>
    <source>
        <strain evidence="3 4">97-27</strain>
    </source>
</reference>
<dbReference type="InterPro" id="IPR010095">
    <property type="entry name" value="Cas12f1-like_TNB"/>
</dbReference>
<keyword evidence="2" id="KW-0175">Coiled coil</keyword>
<dbReference type="NCBIfam" id="TIGR01766">
    <property type="entry name" value="IS200/IS605 family accessory protein TnpB-like domain"/>
    <property type="match status" value="1"/>
</dbReference>
<protein>
    <submittedName>
        <fullName evidence="3">Transposase, IS605 family, OrfA and OrfB fusion</fullName>
    </submittedName>
</protein>
<dbReference type="GO" id="GO:0003677">
    <property type="term" value="F:DNA binding"/>
    <property type="evidence" value="ECO:0007669"/>
    <property type="project" value="UniProtKB-KW"/>
</dbReference>
<dbReference type="NCBIfam" id="TIGR01765">
    <property type="entry name" value="tspaseT_teng_N"/>
    <property type="match status" value="1"/>
</dbReference>
<dbReference type="EMBL" id="AE017355">
    <property type="protein sequence ID" value="AAT59572.1"/>
    <property type="molecule type" value="Genomic_DNA"/>
</dbReference>